<feature type="signal peptide" evidence="1">
    <location>
        <begin position="1"/>
        <end position="22"/>
    </location>
</feature>
<evidence type="ECO:0000256" key="1">
    <source>
        <dbReference type="SAM" id="SignalP"/>
    </source>
</evidence>
<organism evidence="2 3">
    <name type="scientific">Psychrobacter communis</name>
    <dbReference type="NCBI Taxonomy" id="2762238"/>
    <lineage>
        <taxon>Bacteria</taxon>
        <taxon>Pseudomonadati</taxon>
        <taxon>Pseudomonadota</taxon>
        <taxon>Gammaproteobacteria</taxon>
        <taxon>Moraxellales</taxon>
        <taxon>Moraxellaceae</taxon>
        <taxon>Psychrobacter</taxon>
    </lineage>
</organism>
<dbReference type="RefSeq" id="WP_191690472.1">
    <property type="nucleotide sequence ID" value="NZ_JACSQR010000005.1"/>
</dbReference>
<dbReference type="Proteomes" id="UP000606724">
    <property type="component" value="Unassembled WGS sequence"/>
</dbReference>
<accession>A0ABR8RHU3</accession>
<keyword evidence="3" id="KW-1185">Reference proteome</keyword>
<gene>
    <name evidence="2" type="ORF">H9653_03500</name>
</gene>
<dbReference type="PROSITE" id="PS51257">
    <property type="entry name" value="PROKAR_LIPOPROTEIN"/>
    <property type="match status" value="1"/>
</dbReference>
<name>A0ABR8RHU3_9GAMM</name>
<sequence length="358" mass="39647">MLNHLRVSLVVISTLLPLALLGCQTNSLNHSAQTSTVIDDKNWSASTPKPRLLQTITKYEWQLTHVTDENGQTQSFNHKPPLIMQVRPDTLLFEEGCHRYQGSFKAMRPLPYPYSLPDIRDLPDNCIAISHSGSDLNKGDIQRALEIVFAPYSDSYFRFDPVLPSSPLFSKKASKQLALTTDKGKMFIFSGTAMPKRAVSGLTITNEILERYQWHLISATDHTNRPISQLNHPNVPITASFDIDSYNHSDYQQGAFSQSVGFFTGCNGVGGSYALSTNQTLLIGASPSTLMGCGDLINGVEDYLDRIMHNSSSQLTLTHPDITSISNISSVPIPGYLLTQELDSGETLIWKNEIKKTP</sequence>
<evidence type="ECO:0000313" key="3">
    <source>
        <dbReference type="Proteomes" id="UP000606724"/>
    </source>
</evidence>
<evidence type="ECO:0000313" key="2">
    <source>
        <dbReference type="EMBL" id="MBD7947092.1"/>
    </source>
</evidence>
<proteinExistence type="predicted"/>
<dbReference type="InterPro" id="IPR038670">
    <property type="entry name" value="HslJ-like_sf"/>
</dbReference>
<dbReference type="EMBL" id="JACSQR010000005">
    <property type="protein sequence ID" value="MBD7947092.1"/>
    <property type="molecule type" value="Genomic_DNA"/>
</dbReference>
<feature type="chain" id="PRO_5045952215" evidence="1">
    <location>
        <begin position="23"/>
        <end position="358"/>
    </location>
</feature>
<protein>
    <submittedName>
        <fullName evidence="2">META domain-containing protein</fullName>
    </submittedName>
</protein>
<keyword evidence="1" id="KW-0732">Signal</keyword>
<comment type="caution">
    <text evidence="2">The sequence shown here is derived from an EMBL/GenBank/DDBJ whole genome shotgun (WGS) entry which is preliminary data.</text>
</comment>
<reference evidence="2 3" key="1">
    <citation type="submission" date="2020-08" db="EMBL/GenBank/DDBJ databases">
        <title>A Genomic Blueprint of the Chicken Gut Microbiome.</title>
        <authorList>
            <person name="Gilroy R."/>
            <person name="Ravi A."/>
            <person name="Getino M."/>
            <person name="Pursley I."/>
            <person name="Horton D.L."/>
            <person name="Alikhan N.-F."/>
            <person name="Baker D."/>
            <person name="Gharbi K."/>
            <person name="Hall N."/>
            <person name="Watson M."/>
            <person name="Adriaenssens E.M."/>
            <person name="Foster-Nyarko E."/>
            <person name="Jarju S."/>
            <person name="Secka A."/>
            <person name="Antonio M."/>
            <person name="Oren A."/>
            <person name="Chaudhuri R."/>
            <person name="La Ragione R.M."/>
            <person name="Hildebrand F."/>
            <person name="Pallen M.J."/>
        </authorList>
    </citation>
    <scope>NUCLEOTIDE SEQUENCE [LARGE SCALE GENOMIC DNA]</scope>
    <source>
        <strain evidence="2 3">Sa4CVA2</strain>
    </source>
</reference>
<dbReference type="Gene3D" id="2.40.128.270">
    <property type="match status" value="1"/>
</dbReference>